<dbReference type="Proteomes" id="UP000251314">
    <property type="component" value="Unassembled WGS sequence"/>
</dbReference>
<organism evidence="2 3">
    <name type="scientific">Phytophthora cactorum</name>
    <dbReference type="NCBI Taxonomy" id="29920"/>
    <lineage>
        <taxon>Eukaryota</taxon>
        <taxon>Sar</taxon>
        <taxon>Stramenopiles</taxon>
        <taxon>Oomycota</taxon>
        <taxon>Peronosporomycetes</taxon>
        <taxon>Peronosporales</taxon>
        <taxon>Peronosporaceae</taxon>
        <taxon>Phytophthora</taxon>
    </lineage>
</organism>
<dbReference type="AlphaFoldDB" id="A0A329RLB8"/>
<dbReference type="OrthoDB" id="116699at2759"/>
<reference evidence="2 3" key="1">
    <citation type="submission" date="2018-01" db="EMBL/GenBank/DDBJ databases">
        <title>Draft genome of the strawberry crown rot pathogen Phytophthora cactorum.</title>
        <authorList>
            <person name="Armitage A.D."/>
            <person name="Lysoe E."/>
            <person name="Nellist C.F."/>
            <person name="Harrison R.J."/>
            <person name="Brurberg M.B."/>
        </authorList>
    </citation>
    <scope>NUCLEOTIDE SEQUENCE [LARGE SCALE GENOMIC DNA]</scope>
    <source>
        <strain evidence="2 3">10300</strain>
    </source>
</reference>
<sequence>MRNVFLSFGLAVVISATNASGRDFSFGGLGSKGFGPYVWCEVSPSLPAFTFDAKCVEMESIPDPLKRILQHSRPLFASDALEYIRGHSDVVLTDLGDYLNNIVDWLGPRMRALRSASKVFELGQVALLLSCKCSLADEYTGLIDGHFVRHTLSEPFELEVDSSDRFWLEGKRWIQKCTCTFSPPESDLLLHLVLTAGNVDRSLVGPLHEMIQLPALQKVLDSARRGVNDDMKFEALVVASVVLASRHGGVHGVGLASFLGILLYEVGVILEREDLAIPVDLANTAASKVVIPFLTSPKVA</sequence>
<gene>
    <name evidence="2" type="ORF">PC110_g18027</name>
</gene>
<comment type="caution">
    <text evidence="2">The sequence shown here is derived from an EMBL/GenBank/DDBJ whole genome shotgun (WGS) entry which is preliminary data.</text>
</comment>
<feature type="signal peptide" evidence="1">
    <location>
        <begin position="1"/>
        <end position="21"/>
    </location>
</feature>
<accession>A0A329RLB8</accession>
<proteinExistence type="predicted"/>
<feature type="chain" id="PRO_5016424453" evidence="1">
    <location>
        <begin position="22"/>
        <end position="300"/>
    </location>
</feature>
<evidence type="ECO:0000313" key="2">
    <source>
        <dbReference type="EMBL" id="RAW25555.1"/>
    </source>
</evidence>
<evidence type="ECO:0000313" key="3">
    <source>
        <dbReference type="Proteomes" id="UP000251314"/>
    </source>
</evidence>
<name>A0A329RLB8_9STRA</name>
<dbReference type="VEuPathDB" id="FungiDB:PC110_g18027"/>
<evidence type="ECO:0000256" key="1">
    <source>
        <dbReference type="SAM" id="SignalP"/>
    </source>
</evidence>
<protein>
    <submittedName>
        <fullName evidence="2">Uncharacterized protein</fullName>
    </submittedName>
</protein>
<dbReference type="EMBL" id="MJFZ01000737">
    <property type="protein sequence ID" value="RAW25555.1"/>
    <property type="molecule type" value="Genomic_DNA"/>
</dbReference>
<keyword evidence="1" id="KW-0732">Signal</keyword>
<keyword evidence="3" id="KW-1185">Reference proteome</keyword>